<comment type="caution">
    <text evidence="2">The sequence shown here is derived from an EMBL/GenBank/DDBJ whole genome shotgun (WGS) entry which is preliminary data.</text>
</comment>
<feature type="transmembrane region" description="Helical" evidence="1">
    <location>
        <begin position="364"/>
        <end position="386"/>
    </location>
</feature>
<dbReference type="Pfam" id="PF05975">
    <property type="entry name" value="EcsB"/>
    <property type="match status" value="1"/>
</dbReference>
<feature type="transmembrane region" description="Helical" evidence="1">
    <location>
        <begin position="192"/>
        <end position="211"/>
    </location>
</feature>
<dbReference type="EMBL" id="VOQF01000007">
    <property type="protein sequence ID" value="TXC90272.1"/>
    <property type="molecule type" value="Genomic_DNA"/>
</dbReference>
<dbReference type="RefSeq" id="WP_146949373.1">
    <property type="nucleotide sequence ID" value="NZ_VOQF01000007.1"/>
</dbReference>
<accession>A0A5C6VY85</accession>
<reference evidence="2 3" key="1">
    <citation type="journal article" date="2005" name="Int. J. Syst. Evol. Microbiol.">
        <title>Bacillus litoralis sp. nov., isolated from a tidal flat of the Yellow Sea in Korea.</title>
        <authorList>
            <person name="Yoon J.H."/>
            <person name="Oh T.K."/>
        </authorList>
    </citation>
    <scope>NUCLEOTIDE SEQUENCE [LARGE SCALE GENOMIC DNA]</scope>
    <source>
        <strain evidence="2 3">SW-211</strain>
    </source>
</reference>
<name>A0A5C6VY85_9BACI</name>
<dbReference type="OrthoDB" id="2448479at2"/>
<keyword evidence="3" id="KW-1185">Reference proteome</keyword>
<evidence type="ECO:0000256" key="1">
    <source>
        <dbReference type="SAM" id="Phobius"/>
    </source>
</evidence>
<feature type="transmembrane region" description="Helical" evidence="1">
    <location>
        <begin position="102"/>
        <end position="123"/>
    </location>
</feature>
<protein>
    <submittedName>
        <fullName evidence="2">Uncharacterized protein</fullName>
    </submittedName>
</protein>
<feature type="transmembrane region" description="Helical" evidence="1">
    <location>
        <begin position="293"/>
        <end position="314"/>
    </location>
</feature>
<dbReference type="AlphaFoldDB" id="A0A5C6VY85"/>
<evidence type="ECO:0000313" key="2">
    <source>
        <dbReference type="EMBL" id="TXC90272.1"/>
    </source>
</evidence>
<gene>
    <name evidence="2" type="ORF">FS935_14555</name>
</gene>
<organism evidence="2 3">
    <name type="scientific">Metabacillus litoralis</name>
    <dbReference type="NCBI Taxonomy" id="152268"/>
    <lineage>
        <taxon>Bacteria</taxon>
        <taxon>Bacillati</taxon>
        <taxon>Bacillota</taxon>
        <taxon>Bacilli</taxon>
        <taxon>Bacillales</taxon>
        <taxon>Bacillaceae</taxon>
        <taxon>Metabacillus</taxon>
    </lineage>
</organism>
<keyword evidence="1" id="KW-0472">Membrane</keyword>
<dbReference type="InterPro" id="IPR010288">
    <property type="entry name" value="EcsB_ABC"/>
</dbReference>
<feature type="transmembrane region" description="Helical" evidence="1">
    <location>
        <begin position="168"/>
        <end position="186"/>
    </location>
</feature>
<sequence length="387" mass="46128">MNGKQLWIKRAKLDLRYQSNILLSVFDWTIIVYLLIPSLVFGGIAYHSFWYSLPIWLSNVPIFVYFLGCYLLSWQGLIRTYMDEADQLYLIQHTSKMVELRYISALYSICIILFKWLCIYLLLLPLTNHFDTLKLSHYVQLIIYFFSLNMLIMTYKQAIYHLSTLKKVFIDIFSLLLLACVSYFAVRSQLNNMNFPIVVSVLFLFLSLWQIKVYQGQYKTFYTDVEKEQENKGKLIRFLFAVNPEINVPRVKKLKKKSWLLWRNSTRIFSDRNPVNGVTELFIKEFLRGKSNVINYLQLISITCTMVLLTPIWLKWLTFIAFWFFFKEWLILLFKEIIKQNPYLSKDYGKEDYVFLSQKKCEKLIVLPAILFVLFLTILSTVFSFLI</sequence>
<feature type="transmembrane region" description="Helical" evidence="1">
    <location>
        <begin position="135"/>
        <end position="156"/>
    </location>
</feature>
<keyword evidence="1" id="KW-1133">Transmembrane helix</keyword>
<dbReference type="Proteomes" id="UP000321363">
    <property type="component" value="Unassembled WGS sequence"/>
</dbReference>
<dbReference type="GO" id="GO:0016020">
    <property type="term" value="C:membrane"/>
    <property type="evidence" value="ECO:0007669"/>
    <property type="project" value="InterPro"/>
</dbReference>
<evidence type="ECO:0000313" key="3">
    <source>
        <dbReference type="Proteomes" id="UP000321363"/>
    </source>
</evidence>
<proteinExistence type="predicted"/>
<feature type="transmembrane region" description="Helical" evidence="1">
    <location>
        <begin position="21"/>
        <end position="47"/>
    </location>
</feature>
<keyword evidence="1" id="KW-0812">Transmembrane</keyword>
<feature type="transmembrane region" description="Helical" evidence="1">
    <location>
        <begin position="53"/>
        <end position="72"/>
    </location>
</feature>